<dbReference type="PROSITE" id="PS51195">
    <property type="entry name" value="Q_MOTIF"/>
    <property type="match status" value="1"/>
</dbReference>
<evidence type="ECO:0000256" key="14">
    <source>
        <dbReference type="ARBA" id="ARBA00040448"/>
    </source>
</evidence>
<dbReference type="EMBL" id="KV454406">
    <property type="protein sequence ID" value="ODQ67748.1"/>
    <property type="molecule type" value="Genomic_DNA"/>
</dbReference>
<keyword evidence="4" id="KW-0507">mRNA processing</keyword>
<dbReference type="Pfam" id="PF00271">
    <property type="entry name" value="Helicase_C"/>
    <property type="match status" value="1"/>
</dbReference>
<keyword evidence="9 17" id="KW-0067">ATP-binding</keyword>
<evidence type="ECO:0000256" key="4">
    <source>
        <dbReference type="ARBA" id="ARBA00022664"/>
    </source>
</evidence>
<dbReference type="FunFam" id="3.40.50.300:FF:000364">
    <property type="entry name" value="ATP-dependent RNA helicase DDX6"/>
    <property type="match status" value="1"/>
</dbReference>
<evidence type="ECO:0000256" key="6">
    <source>
        <dbReference type="ARBA" id="ARBA00022801"/>
    </source>
</evidence>
<comment type="catalytic activity">
    <reaction evidence="15">
        <text>ATP + H2O = ADP + phosphate + H(+)</text>
        <dbReference type="Rhea" id="RHEA:13065"/>
        <dbReference type="ChEBI" id="CHEBI:15377"/>
        <dbReference type="ChEBI" id="CHEBI:15378"/>
        <dbReference type="ChEBI" id="CHEBI:30616"/>
        <dbReference type="ChEBI" id="CHEBI:43474"/>
        <dbReference type="ChEBI" id="CHEBI:456216"/>
        <dbReference type="EC" id="3.6.4.13"/>
    </reaction>
</comment>
<evidence type="ECO:0000256" key="17">
    <source>
        <dbReference type="RuleBase" id="RU000492"/>
    </source>
</evidence>
<keyword evidence="3" id="KW-0963">Cytoplasm</keyword>
<evidence type="ECO:0000256" key="9">
    <source>
        <dbReference type="ARBA" id="ARBA00022840"/>
    </source>
</evidence>
<dbReference type="InterPro" id="IPR011545">
    <property type="entry name" value="DEAD/DEAH_box_helicase_dom"/>
</dbReference>
<evidence type="ECO:0000259" key="20">
    <source>
        <dbReference type="PROSITE" id="PS51194"/>
    </source>
</evidence>
<feature type="region of interest" description="Disordered" evidence="18">
    <location>
        <begin position="1"/>
        <end position="25"/>
    </location>
</feature>
<keyword evidence="8" id="KW-0813">Transport</keyword>
<dbReference type="Proteomes" id="UP000095009">
    <property type="component" value="Unassembled WGS sequence"/>
</dbReference>
<evidence type="ECO:0000256" key="15">
    <source>
        <dbReference type="ARBA" id="ARBA00047984"/>
    </source>
</evidence>
<evidence type="ECO:0000259" key="19">
    <source>
        <dbReference type="PROSITE" id="PS51192"/>
    </source>
</evidence>
<keyword evidence="8" id="KW-0509">mRNA transport</keyword>
<dbReference type="Pfam" id="PF00270">
    <property type="entry name" value="DEAD"/>
    <property type="match status" value="1"/>
</dbReference>
<dbReference type="AlphaFoldDB" id="A0A1E3PR31"/>
<dbReference type="OrthoDB" id="10265785at2759"/>
<comment type="subcellular location">
    <subcellularLocation>
        <location evidence="1">Cytoplasm</location>
        <location evidence="1">P-body</location>
    </subcellularLocation>
</comment>
<evidence type="ECO:0000256" key="13">
    <source>
        <dbReference type="ARBA" id="ARBA00040210"/>
    </source>
</evidence>
<keyword evidence="6 17" id="KW-0378">Hydrolase</keyword>
<evidence type="ECO:0000256" key="2">
    <source>
        <dbReference type="ARBA" id="ARBA00012552"/>
    </source>
</evidence>
<dbReference type="FunFam" id="3.40.50.300:FF:000114">
    <property type="entry name" value="ATP-dependent RNA helicase DDX6"/>
    <property type="match status" value="1"/>
</dbReference>
<dbReference type="InterPro" id="IPR027417">
    <property type="entry name" value="P-loop_NTPase"/>
</dbReference>
<evidence type="ECO:0000256" key="5">
    <source>
        <dbReference type="ARBA" id="ARBA00022741"/>
    </source>
</evidence>
<protein>
    <recommendedName>
        <fullName evidence="13">ATP-dependent RNA helicase DHH1</fullName>
        <ecNumber evidence="2">3.6.4.13</ecNumber>
    </recommendedName>
    <alternativeName>
        <fullName evidence="14">ATP-dependent RNA helicase dhh1</fullName>
    </alternativeName>
</protein>
<feature type="domain" description="DEAD-box RNA helicase Q" evidence="21">
    <location>
        <begin position="42"/>
        <end position="70"/>
    </location>
</feature>
<dbReference type="GO" id="GO:0016787">
    <property type="term" value="F:hydrolase activity"/>
    <property type="evidence" value="ECO:0007669"/>
    <property type="project" value="UniProtKB-KW"/>
</dbReference>
<dbReference type="InterPro" id="IPR000629">
    <property type="entry name" value="RNA-helicase_DEAD-box_CS"/>
</dbReference>
<feature type="domain" description="Helicase ATP-binding" evidence="19">
    <location>
        <begin position="73"/>
        <end position="243"/>
    </location>
</feature>
<keyword evidence="7 17" id="KW-0347">Helicase</keyword>
<gene>
    <name evidence="22" type="ORF">NADFUDRAFT_48421</name>
</gene>
<dbReference type="Gene3D" id="3.40.50.300">
    <property type="entry name" value="P-loop containing nucleotide triphosphate hydrolases"/>
    <property type="match status" value="2"/>
</dbReference>
<dbReference type="GO" id="GO:0006397">
    <property type="term" value="P:mRNA processing"/>
    <property type="evidence" value="ECO:0007669"/>
    <property type="project" value="UniProtKB-KW"/>
</dbReference>
<feature type="compositionally biased region" description="Low complexity" evidence="18">
    <location>
        <begin position="449"/>
        <end position="542"/>
    </location>
</feature>
<dbReference type="GO" id="GO:0003724">
    <property type="term" value="F:RNA helicase activity"/>
    <property type="evidence" value="ECO:0007669"/>
    <property type="project" value="UniProtKB-EC"/>
</dbReference>
<evidence type="ECO:0000256" key="10">
    <source>
        <dbReference type="ARBA" id="ARBA00022845"/>
    </source>
</evidence>
<dbReference type="CDD" id="cd18787">
    <property type="entry name" value="SF2_C_DEAD"/>
    <property type="match status" value="1"/>
</dbReference>
<feature type="compositionally biased region" description="Polar residues" evidence="18">
    <location>
        <begin position="544"/>
        <end position="556"/>
    </location>
</feature>
<evidence type="ECO:0000313" key="23">
    <source>
        <dbReference type="Proteomes" id="UP000095009"/>
    </source>
</evidence>
<keyword evidence="10" id="KW-0810">Translation regulation</keyword>
<dbReference type="GO" id="GO:0005524">
    <property type="term" value="F:ATP binding"/>
    <property type="evidence" value="ECO:0007669"/>
    <property type="project" value="UniProtKB-KW"/>
</dbReference>
<dbReference type="PROSITE" id="PS51194">
    <property type="entry name" value="HELICASE_CTER"/>
    <property type="match status" value="1"/>
</dbReference>
<dbReference type="GO" id="GO:0006417">
    <property type="term" value="P:regulation of translation"/>
    <property type="evidence" value="ECO:0007669"/>
    <property type="project" value="UniProtKB-KW"/>
</dbReference>
<feature type="short sequence motif" description="Q motif" evidence="16">
    <location>
        <begin position="42"/>
        <end position="70"/>
    </location>
</feature>
<sequence length="556" mass="63046">MSTNQLESMHNSQEPNNWKNQLNIPNKDTRIQTEDVTNTKGNSFEDFYLKRELLMGIFEAGFEKPSPIQEESIPIALAGRDILARAKNGTGKTAAFIIPALQKVNPKINKTQALILVPTRELALQTSQVCRTLGKHLGLNIMVTTGGTTLRDDILRLNETVHILVATPGRVLDLAGKGVADFSECPMFVMDEADKLLSPEFTPIIEQLLAYFPTERQTLLFSATFPLLVKSFMDKHLNKPYEINLMDELTLRGITQYYAFVDERQKLHCLNTLFSKLSINQSIIFCNSTSRVELLAKKITELGYSCFYSHAKMQQGHRNRVFHEFRNGNCRNLVCSDLLTRGIDIQAVNVVINFDFPKNAETYLHRIGRSGRFGHLGLAINLINWNDRYNLYKIEQELGTEILPIPASIDKSLYCADNNDSIPRPFPMAELPKTTTYPNNNGSNGGFRQNNQQYNGNQPPQNQPQLQAQPFYGNNPNVNGGNPNIPYQQNGPLPQQQQQYGQYYQAQQPPHQQQQPSHQQSPQQASQQQQQQQQQPQGYFPPVMQQQPPTQAPQNY</sequence>
<evidence type="ECO:0000256" key="1">
    <source>
        <dbReference type="ARBA" id="ARBA00004201"/>
    </source>
</evidence>
<organism evidence="22 23">
    <name type="scientific">Nadsonia fulvescens var. elongata DSM 6958</name>
    <dbReference type="NCBI Taxonomy" id="857566"/>
    <lineage>
        <taxon>Eukaryota</taxon>
        <taxon>Fungi</taxon>
        <taxon>Dikarya</taxon>
        <taxon>Ascomycota</taxon>
        <taxon>Saccharomycotina</taxon>
        <taxon>Dipodascomycetes</taxon>
        <taxon>Dipodascales</taxon>
        <taxon>Dipodascales incertae sedis</taxon>
        <taxon>Nadsonia</taxon>
    </lineage>
</organism>
<feature type="compositionally biased region" description="Polar residues" evidence="18">
    <location>
        <begin position="433"/>
        <end position="448"/>
    </location>
</feature>
<keyword evidence="5 17" id="KW-0547">Nucleotide-binding</keyword>
<dbReference type="PROSITE" id="PS00039">
    <property type="entry name" value="DEAD_ATP_HELICASE"/>
    <property type="match status" value="1"/>
</dbReference>
<dbReference type="InterPro" id="IPR014014">
    <property type="entry name" value="RNA_helicase_DEAD_Q_motif"/>
</dbReference>
<dbReference type="PANTHER" id="PTHR47960">
    <property type="entry name" value="DEAD-BOX ATP-DEPENDENT RNA HELICASE 50"/>
    <property type="match status" value="1"/>
</dbReference>
<evidence type="ECO:0000313" key="22">
    <source>
        <dbReference type="EMBL" id="ODQ67748.1"/>
    </source>
</evidence>
<proteinExistence type="inferred from homology"/>
<reference evidence="22 23" key="1">
    <citation type="journal article" date="2016" name="Proc. Natl. Acad. Sci. U.S.A.">
        <title>Comparative genomics of biotechnologically important yeasts.</title>
        <authorList>
            <person name="Riley R."/>
            <person name="Haridas S."/>
            <person name="Wolfe K.H."/>
            <person name="Lopes M.R."/>
            <person name="Hittinger C.T."/>
            <person name="Goeker M."/>
            <person name="Salamov A.A."/>
            <person name="Wisecaver J.H."/>
            <person name="Long T.M."/>
            <person name="Calvey C.H."/>
            <person name="Aerts A.L."/>
            <person name="Barry K.W."/>
            <person name="Choi C."/>
            <person name="Clum A."/>
            <person name="Coughlan A.Y."/>
            <person name="Deshpande S."/>
            <person name="Douglass A.P."/>
            <person name="Hanson S.J."/>
            <person name="Klenk H.-P."/>
            <person name="LaButti K.M."/>
            <person name="Lapidus A."/>
            <person name="Lindquist E.A."/>
            <person name="Lipzen A.M."/>
            <person name="Meier-Kolthoff J.P."/>
            <person name="Ohm R.A."/>
            <person name="Otillar R.P."/>
            <person name="Pangilinan J.L."/>
            <person name="Peng Y."/>
            <person name="Rokas A."/>
            <person name="Rosa C.A."/>
            <person name="Scheuner C."/>
            <person name="Sibirny A.A."/>
            <person name="Slot J.C."/>
            <person name="Stielow J.B."/>
            <person name="Sun H."/>
            <person name="Kurtzman C.P."/>
            <person name="Blackwell M."/>
            <person name="Grigoriev I.V."/>
            <person name="Jeffries T.W."/>
        </authorList>
    </citation>
    <scope>NUCLEOTIDE SEQUENCE [LARGE SCALE GENOMIC DNA]</scope>
    <source>
        <strain evidence="22 23">DSM 6958</strain>
    </source>
</reference>
<dbReference type="EC" id="3.6.4.13" evidence="2"/>
<dbReference type="STRING" id="857566.A0A1E3PR31"/>
<keyword evidence="11" id="KW-0694">RNA-binding</keyword>
<evidence type="ECO:0000259" key="21">
    <source>
        <dbReference type="PROSITE" id="PS51195"/>
    </source>
</evidence>
<dbReference type="GO" id="GO:0003723">
    <property type="term" value="F:RNA binding"/>
    <property type="evidence" value="ECO:0007669"/>
    <property type="project" value="UniProtKB-KW"/>
</dbReference>
<dbReference type="CDD" id="cd17940">
    <property type="entry name" value="DEADc_DDX6"/>
    <property type="match status" value="1"/>
</dbReference>
<dbReference type="InterPro" id="IPR014001">
    <property type="entry name" value="Helicase_ATP-bd"/>
</dbReference>
<comment type="similarity">
    <text evidence="12">Belongs to the DEAD box helicase family. DDX6/DHH1 subfamily.</text>
</comment>
<dbReference type="GO" id="GO:0010494">
    <property type="term" value="C:cytoplasmic stress granule"/>
    <property type="evidence" value="ECO:0007669"/>
    <property type="project" value="EnsemblFungi"/>
</dbReference>
<evidence type="ECO:0000256" key="8">
    <source>
        <dbReference type="ARBA" id="ARBA00022816"/>
    </source>
</evidence>
<keyword evidence="23" id="KW-1185">Reference proteome</keyword>
<feature type="domain" description="Helicase C-terminal" evidence="20">
    <location>
        <begin position="253"/>
        <end position="413"/>
    </location>
</feature>
<evidence type="ECO:0000256" key="11">
    <source>
        <dbReference type="ARBA" id="ARBA00022884"/>
    </source>
</evidence>
<evidence type="ECO:0000256" key="12">
    <source>
        <dbReference type="ARBA" id="ARBA00038316"/>
    </source>
</evidence>
<dbReference type="InterPro" id="IPR001650">
    <property type="entry name" value="Helicase_C-like"/>
</dbReference>
<evidence type="ECO:0000256" key="18">
    <source>
        <dbReference type="SAM" id="MobiDB-lite"/>
    </source>
</evidence>
<dbReference type="GO" id="GO:0000932">
    <property type="term" value="C:P-body"/>
    <property type="evidence" value="ECO:0007669"/>
    <property type="project" value="UniProtKB-SubCell"/>
</dbReference>
<feature type="region of interest" description="Disordered" evidence="18">
    <location>
        <begin position="425"/>
        <end position="556"/>
    </location>
</feature>
<dbReference type="SMART" id="SM00490">
    <property type="entry name" value="HELICc"/>
    <property type="match status" value="1"/>
</dbReference>
<dbReference type="SMART" id="SM00487">
    <property type="entry name" value="DEXDc"/>
    <property type="match status" value="1"/>
</dbReference>
<dbReference type="GO" id="GO:0051028">
    <property type="term" value="P:mRNA transport"/>
    <property type="evidence" value="ECO:0007669"/>
    <property type="project" value="UniProtKB-KW"/>
</dbReference>
<dbReference type="SUPFAM" id="SSF52540">
    <property type="entry name" value="P-loop containing nucleoside triphosphate hydrolases"/>
    <property type="match status" value="1"/>
</dbReference>
<dbReference type="PROSITE" id="PS51192">
    <property type="entry name" value="HELICASE_ATP_BIND_1"/>
    <property type="match status" value="1"/>
</dbReference>
<evidence type="ECO:0000256" key="3">
    <source>
        <dbReference type="ARBA" id="ARBA00022490"/>
    </source>
</evidence>
<name>A0A1E3PR31_9ASCO</name>
<evidence type="ECO:0000256" key="16">
    <source>
        <dbReference type="PROSITE-ProRule" id="PRU00552"/>
    </source>
</evidence>
<accession>A0A1E3PR31</accession>
<evidence type="ECO:0000256" key="7">
    <source>
        <dbReference type="ARBA" id="ARBA00022806"/>
    </source>
</evidence>